<gene>
    <name evidence="1" type="ORF">TM448B03782_0008</name>
</gene>
<name>A0A6M3XYF2_9ZZZZ</name>
<dbReference type="AlphaFoldDB" id="A0A6M3XYF2"/>
<evidence type="ECO:0000313" key="1">
    <source>
        <dbReference type="EMBL" id="QJI02882.1"/>
    </source>
</evidence>
<accession>A0A6M3XYF2</accession>
<proteinExistence type="predicted"/>
<protein>
    <submittedName>
        <fullName evidence="1">Uncharacterized protein</fullName>
    </submittedName>
</protein>
<sequence>MVEYKVKFRYRVTIPKNHHLERHLDMFRYSSDVVVEIVSDNPISFVMEHIINSENTEHLKRSKAFFLKQIIGRWGSFGCTISDLKELKR</sequence>
<dbReference type="EMBL" id="MT145039">
    <property type="protein sequence ID" value="QJI02882.1"/>
    <property type="molecule type" value="Genomic_DNA"/>
</dbReference>
<organism evidence="1">
    <name type="scientific">viral metagenome</name>
    <dbReference type="NCBI Taxonomy" id="1070528"/>
    <lineage>
        <taxon>unclassified sequences</taxon>
        <taxon>metagenomes</taxon>
        <taxon>organismal metagenomes</taxon>
    </lineage>
</organism>
<reference evidence="1" key="1">
    <citation type="submission" date="2020-03" db="EMBL/GenBank/DDBJ databases">
        <title>The deep terrestrial virosphere.</title>
        <authorList>
            <person name="Holmfeldt K."/>
            <person name="Nilsson E."/>
            <person name="Simone D."/>
            <person name="Lopez-Fernandez M."/>
            <person name="Wu X."/>
            <person name="de Brujin I."/>
            <person name="Lundin D."/>
            <person name="Andersson A."/>
            <person name="Bertilsson S."/>
            <person name="Dopson M."/>
        </authorList>
    </citation>
    <scope>NUCLEOTIDE SEQUENCE</scope>
    <source>
        <strain evidence="1">TM448B03782</strain>
    </source>
</reference>